<evidence type="ECO:0000259" key="6">
    <source>
        <dbReference type="Pfam" id="PF01120"/>
    </source>
</evidence>
<protein>
    <recommendedName>
        <fullName evidence="2">alpha-L-fucosidase</fullName>
        <ecNumber evidence="2">3.2.1.51</ecNumber>
    </recommendedName>
</protein>
<evidence type="ECO:0000256" key="4">
    <source>
        <dbReference type="ARBA" id="ARBA00022801"/>
    </source>
</evidence>
<dbReference type="SMART" id="SM00812">
    <property type="entry name" value="Alpha_L_fucos"/>
    <property type="match status" value="1"/>
</dbReference>
<dbReference type="InterPro" id="IPR057739">
    <property type="entry name" value="Glyco_hydro_29_N"/>
</dbReference>
<feature type="domain" description="Glycoside hydrolase family 29 N-terminal" evidence="6">
    <location>
        <begin position="49"/>
        <end position="408"/>
    </location>
</feature>
<dbReference type="GO" id="GO:0004560">
    <property type="term" value="F:alpha-L-fucosidase activity"/>
    <property type="evidence" value="ECO:0007669"/>
    <property type="project" value="InterPro"/>
</dbReference>
<dbReference type="InterPro" id="IPR000933">
    <property type="entry name" value="Glyco_hydro_29"/>
</dbReference>
<dbReference type="GO" id="GO:0005764">
    <property type="term" value="C:lysosome"/>
    <property type="evidence" value="ECO:0007669"/>
    <property type="project" value="TreeGrafter"/>
</dbReference>
<dbReference type="Pfam" id="PF01120">
    <property type="entry name" value="Alpha_L_fucos"/>
    <property type="match status" value="1"/>
</dbReference>
<proteinExistence type="inferred from homology"/>
<evidence type="ECO:0000256" key="5">
    <source>
        <dbReference type="ARBA" id="ARBA00023295"/>
    </source>
</evidence>
<dbReference type="InterPro" id="IPR006311">
    <property type="entry name" value="TAT_signal"/>
</dbReference>
<dbReference type="EC" id="3.2.1.51" evidence="2"/>
<dbReference type="GO" id="GO:0006004">
    <property type="term" value="P:fucose metabolic process"/>
    <property type="evidence" value="ECO:0007669"/>
    <property type="project" value="TreeGrafter"/>
</dbReference>
<dbReference type="PROSITE" id="PS51318">
    <property type="entry name" value="TAT"/>
    <property type="match status" value="1"/>
</dbReference>
<dbReference type="AlphaFoldDB" id="A0A5J4S926"/>
<dbReference type="PANTHER" id="PTHR10030">
    <property type="entry name" value="ALPHA-L-FUCOSIDASE"/>
    <property type="match status" value="1"/>
</dbReference>
<keyword evidence="3" id="KW-0732">Signal</keyword>
<dbReference type="Gene3D" id="2.60.40.1180">
    <property type="entry name" value="Golgi alpha-mannosidase II"/>
    <property type="match status" value="1"/>
</dbReference>
<comment type="caution">
    <text evidence="7">The sequence shown here is derived from an EMBL/GenBank/DDBJ whole genome shotgun (WGS) entry which is preliminary data.</text>
</comment>
<organism evidence="7">
    <name type="scientific">termite gut metagenome</name>
    <dbReference type="NCBI Taxonomy" id="433724"/>
    <lineage>
        <taxon>unclassified sequences</taxon>
        <taxon>metagenomes</taxon>
        <taxon>organismal metagenomes</taxon>
    </lineage>
</organism>
<comment type="similarity">
    <text evidence="1">Belongs to the glycosyl hydrolase 29 family.</text>
</comment>
<dbReference type="GO" id="GO:0016139">
    <property type="term" value="P:glycoside catabolic process"/>
    <property type="evidence" value="ECO:0007669"/>
    <property type="project" value="TreeGrafter"/>
</dbReference>
<dbReference type="InterPro" id="IPR019546">
    <property type="entry name" value="TAT_signal_bac_arc"/>
</dbReference>
<keyword evidence="4" id="KW-0378">Hydrolase</keyword>
<evidence type="ECO:0000256" key="3">
    <source>
        <dbReference type="ARBA" id="ARBA00022729"/>
    </source>
</evidence>
<accession>A0A5J4S926</accession>
<gene>
    <name evidence="7" type="ORF">EZS27_009640</name>
</gene>
<evidence type="ECO:0000256" key="2">
    <source>
        <dbReference type="ARBA" id="ARBA00012662"/>
    </source>
</evidence>
<keyword evidence="5" id="KW-0326">Glycosidase</keyword>
<dbReference type="InterPro" id="IPR017853">
    <property type="entry name" value="GH"/>
</dbReference>
<dbReference type="InterPro" id="IPR013780">
    <property type="entry name" value="Glyco_hydro_b"/>
</dbReference>
<dbReference type="EMBL" id="SNRY01000315">
    <property type="protein sequence ID" value="KAA6342607.1"/>
    <property type="molecule type" value="Genomic_DNA"/>
</dbReference>
<evidence type="ECO:0000313" key="7">
    <source>
        <dbReference type="EMBL" id="KAA6342607.1"/>
    </source>
</evidence>
<dbReference type="NCBIfam" id="TIGR01409">
    <property type="entry name" value="TAT_signal_seq"/>
    <property type="match status" value="1"/>
</dbReference>
<reference evidence="7" key="1">
    <citation type="submission" date="2019-03" db="EMBL/GenBank/DDBJ databases">
        <title>Single cell metagenomics reveals metabolic interactions within the superorganism composed of flagellate Streblomastix strix and complex community of Bacteroidetes bacteria on its surface.</title>
        <authorList>
            <person name="Treitli S.C."/>
            <person name="Kolisko M."/>
            <person name="Husnik F."/>
            <person name="Keeling P."/>
            <person name="Hampl V."/>
        </authorList>
    </citation>
    <scope>NUCLEOTIDE SEQUENCE</scope>
    <source>
        <strain evidence="7">STM</strain>
    </source>
</reference>
<dbReference type="PANTHER" id="PTHR10030:SF37">
    <property type="entry name" value="ALPHA-L-FUCOSIDASE-RELATED"/>
    <property type="match status" value="1"/>
</dbReference>
<dbReference type="Gene3D" id="3.20.20.80">
    <property type="entry name" value="Glycosidases"/>
    <property type="match status" value="1"/>
</dbReference>
<sequence>MFSKKDFSRRRFLKAGTALAVASVITPQYLLGKARNEYTGTPDLEDIFQKFQCPQWFRDAKFGLWLHWGPGSVPEQGSGWYSRHMYQSHPNKSEPFGAAGCWEYHRKIYGHQSQFGYKDICNLWKAEKFDAEATMQQFKKWGARYAGIIANFSDNFDSFNSSIHSWNATKVGPKRDIVGEFAAAARRNNIPWMASSHVGGWTNNWYKAAFEADEDGPMKGVPYDGNLTKADGKGTWWEGLDPQQLYAYKYPDFEKEFGQRLVELVENYQPDVLYFDWKVIPPSALEACKRLYNNSLKQHGSIQSIVTVKSPQPGTLLDFEQGIADGMPKEYWQTDTAFNEKWFWKLDYDQDTMYLRHNARTLKEQLVDIVSKRGVLMFDIAVYPDGSVPADQFAIMDEFGEWLNANSEAIHATEPWKIYGEGGEAKGGHFNERTVKSEPWTPDVYRFTQSKDGKTLYIHVFGNPSGRELTIRSLADQSLFNGKVKGISLIGSQAPVKCKMKTDGLHITMPDNVPFKDCNALKLSIK</sequence>
<evidence type="ECO:0000256" key="1">
    <source>
        <dbReference type="ARBA" id="ARBA00007951"/>
    </source>
</evidence>
<name>A0A5J4S926_9ZZZZ</name>
<dbReference type="SUPFAM" id="SSF51445">
    <property type="entry name" value="(Trans)glycosidases"/>
    <property type="match status" value="1"/>
</dbReference>